<evidence type="ECO:0000313" key="2">
    <source>
        <dbReference type="Proteomes" id="UP000193411"/>
    </source>
</evidence>
<protein>
    <submittedName>
        <fullName evidence="1">Uncharacterized protein</fullName>
    </submittedName>
</protein>
<comment type="caution">
    <text evidence="1">The sequence shown here is derived from an EMBL/GenBank/DDBJ whole genome shotgun (WGS) entry which is preliminary data.</text>
</comment>
<sequence length="54" mass="5588">MRCGLSTGATAQARLALGHWAAPPLVTFWLTLKVGHHVRACMPASSPCPCIGSG</sequence>
<name>A0A1Y2H6E4_9FUNG</name>
<organism evidence="1 2">
    <name type="scientific">Catenaria anguillulae PL171</name>
    <dbReference type="NCBI Taxonomy" id="765915"/>
    <lineage>
        <taxon>Eukaryota</taxon>
        <taxon>Fungi</taxon>
        <taxon>Fungi incertae sedis</taxon>
        <taxon>Blastocladiomycota</taxon>
        <taxon>Blastocladiomycetes</taxon>
        <taxon>Blastocladiales</taxon>
        <taxon>Catenariaceae</taxon>
        <taxon>Catenaria</taxon>
    </lineage>
</organism>
<keyword evidence="2" id="KW-1185">Reference proteome</keyword>
<accession>A0A1Y2H6E4</accession>
<evidence type="ECO:0000313" key="1">
    <source>
        <dbReference type="EMBL" id="ORZ30130.1"/>
    </source>
</evidence>
<reference evidence="1 2" key="1">
    <citation type="submission" date="2016-07" db="EMBL/GenBank/DDBJ databases">
        <title>Pervasive Adenine N6-methylation of Active Genes in Fungi.</title>
        <authorList>
            <consortium name="DOE Joint Genome Institute"/>
            <person name="Mondo S.J."/>
            <person name="Dannebaum R.O."/>
            <person name="Kuo R.C."/>
            <person name="Labutti K."/>
            <person name="Haridas S."/>
            <person name="Kuo A."/>
            <person name="Salamov A."/>
            <person name="Ahrendt S.R."/>
            <person name="Lipzen A."/>
            <person name="Sullivan W."/>
            <person name="Andreopoulos W.B."/>
            <person name="Clum A."/>
            <person name="Lindquist E."/>
            <person name="Daum C."/>
            <person name="Ramamoorthy G.K."/>
            <person name="Gryganskyi A."/>
            <person name="Culley D."/>
            <person name="Magnuson J.K."/>
            <person name="James T.Y."/>
            <person name="O'Malley M.A."/>
            <person name="Stajich J.E."/>
            <person name="Spatafora J.W."/>
            <person name="Visel A."/>
            <person name="Grigoriev I.V."/>
        </authorList>
    </citation>
    <scope>NUCLEOTIDE SEQUENCE [LARGE SCALE GENOMIC DNA]</scope>
    <source>
        <strain evidence="1 2">PL171</strain>
    </source>
</reference>
<dbReference type="EMBL" id="MCFL01000100">
    <property type="protein sequence ID" value="ORZ30130.1"/>
    <property type="molecule type" value="Genomic_DNA"/>
</dbReference>
<dbReference type="AlphaFoldDB" id="A0A1Y2H6E4"/>
<proteinExistence type="predicted"/>
<gene>
    <name evidence="1" type="ORF">BCR44DRAFT_1446068</name>
</gene>
<dbReference type="Proteomes" id="UP000193411">
    <property type="component" value="Unassembled WGS sequence"/>
</dbReference>